<keyword evidence="1" id="KW-0732">Signal</keyword>
<gene>
    <name evidence="2" type="ORF">BLL42_14500</name>
</gene>
<feature type="chain" id="PRO_5009610936" description="Lipoprotein" evidence="1">
    <location>
        <begin position="30"/>
        <end position="137"/>
    </location>
</feature>
<dbReference type="EMBL" id="CP017886">
    <property type="protein sequence ID" value="APC16883.1"/>
    <property type="molecule type" value="Genomic_DNA"/>
</dbReference>
<protein>
    <recommendedName>
        <fullName evidence="4">Lipoprotein</fullName>
    </recommendedName>
</protein>
<dbReference type="OrthoDB" id="1266028at2"/>
<name>A0A1J0ELU1_9PSED</name>
<evidence type="ECO:0008006" key="4">
    <source>
        <dbReference type="Google" id="ProtNLM"/>
    </source>
</evidence>
<evidence type="ECO:0000313" key="2">
    <source>
        <dbReference type="EMBL" id="APC16883.1"/>
    </source>
</evidence>
<reference evidence="3" key="1">
    <citation type="submission" date="2016-10" db="EMBL/GenBank/DDBJ databases">
        <title>Pseudomonas frederiksbergensis ERGS4:02 complete genome.</title>
        <authorList>
            <person name="Kumar R."/>
            <person name="Acharya V."/>
            <person name="Singh D."/>
        </authorList>
    </citation>
    <scope>NUCLEOTIDE SEQUENCE [LARGE SCALE GENOMIC DNA]</scope>
    <source>
        <strain evidence="3">ERGS4:02</strain>
    </source>
</reference>
<evidence type="ECO:0000313" key="3">
    <source>
        <dbReference type="Proteomes" id="UP000182567"/>
    </source>
</evidence>
<sequence length="137" mass="15324">MKISNFVPSVVFRTCVGTALLLITGLAFAGGQDSADARSEGEGCYGYLTEMVRSSDFPFRYTTKDKINLLIDDDNGERVLAQLFYKTSGEGIVGWVKYYIQDETLFNASADLDEPVELKYDKKYAALYKNCISKLNK</sequence>
<feature type="signal peptide" evidence="1">
    <location>
        <begin position="1"/>
        <end position="29"/>
    </location>
</feature>
<dbReference type="RefSeq" id="WP_071552769.1">
    <property type="nucleotide sequence ID" value="NZ_CP017886.1"/>
</dbReference>
<evidence type="ECO:0000256" key="1">
    <source>
        <dbReference type="SAM" id="SignalP"/>
    </source>
</evidence>
<proteinExistence type="predicted"/>
<organism evidence="2 3">
    <name type="scientific">Pseudomonas frederiksbergensis</name>
    <dbReference type="NCBI Taxonomy" id="104087"/>
    <lineage>
        <taxon>Bacteria</taxon>
        <taxon>Pseudomonadati</taxon>
        <taxon>Pseudomonadota</taxon>
        <taxon>Gammaproteobacteria</taxon>
        <taxon>Pseudomonadales</taxon>
        <taxon>Pseudomonadaceae</taxon>
        <taxon>Pseudomonas</taxon>
    </lineage>
</organism>
<dbReference type="Proteomes" id="UP000182567">
    <property type="component" value="Chromosome"/>
</dbReference>
<dbReference type="AlphaFoldDB" id="A0A1J0ELU1"/>
<dbReference type="GeneID" id="46909469"/>
<accession>A0A1J0ELU1</accession>